<keyword evidence="10" id="KW-1185">Reference proteome</keyword>
<dbReference type="EMBL" id="LUCM01004309">
    <property type="protein sequence ID" value="KAA0194545.1"/>
    <property type="molecule type" value="Genomic_DNA"/>
</dbReference>
<keyword evidence="3" id="KW-0808">Transferase</keyword>
<dbReference type="Pfam" id="PF00069">
    <property type="entry name" value="Pkinase"/>
    <property type="match status" value="1"/>
</dbReference>
<evidence type="ECO:0000256" key="2">
    <source>
        <dbReference type="ARBA" id="ARBA00022527"/>
    </source>
</evidence>
<keyword evidence="2" id="KW-0723">Serine/threonine-protein kinase</keyword>
<dbReference type="PANTHER" id="PTHR24057:SF0">
    <property type="entry name" value="PROTEIN KINASE SHAGGY-RELATED"/>
    <property type="match status" value="1"/>
</dbReference>
<sequence>AKVLVRGEPNVSYICSRYYRAPELIFGAVEYTCQIDIWSSGCVLAELLLGQPIFPGDSGVDQLVEIIKVLGTPTRDQIHEMNPDYRDFRFPQIRPHLWSKVFRPRVPSDAVQLVSQLLDYTPSKRLKPLQAMMHVFFDELRMDETRLPNDRPLPPLFNFTPYELSMSDDLSKLTHVDRSSTAPGRTANPAGGAGADSGSVNEAAEKNVNEPSPSSSGADSKLPPHSDLAGDQANVILADQKPVGDGTVSGSSPSASGNVCDNSNNSAIKGSSTHDTGVGDANVNHDAPKGPVDGPNAQTENT</sequence>
<gene>
    <name evidence="9" type="ORF">FBUS_03726</name>
</gene>
<evidence type="ECO:0000313" key="10">
    <source>
        <dbReference type="Proteomes" id="UP000728185"/>
    </source>
</evidence>
<name>A0A8E0S292_9TREM</name>
<evidence type="ECO:0000259" key="8">
    <source>
        <dbReference type="PROSITE" id="PS50011"/>
    </source>
</evidence>
<dbReference type="Gene3D" id="1.10.510.10">
    <property type="entry name" value="Transferase(Phosphotransferase) domain 1"/>
    <property type="match status" value="1"/>
</dbReference>
<dbReference type="PANTHER" id="PTHR24057">
    <property type="entry name" value="GLYCOGEN SYNTHASE KINASE-3 ALPHA"/>
    <property type="match status" value="1"/>
</dbReference>
<dbReference type="GO" id="GO:0030424">
    <property type="term" value="C:axon"/>
    <property type="evidence" value="ECO:0007669"/>
    <property type="project" value="TreeGrafter"/>
</dbReference>
<feature type="domain" description="Protein kinase" evidence="8">
    <location>
        <begin position="1"/>
        <end position="137"/>
    </location>
</feature>
<dbReference type="GO" id="GO:0070507">
    <property type="term" value="P:regulation of microtubule cytoskeleton organization"/>
    <property type="evidence" value="ECO:0007669"/>
    <property type="project" value="TreeGrafter"/>
</dbReference>
<dbReference type="GO" id="GO:0005634">
    <property type="term" value="C:nucleus"/>
    <property type="evidence" value="ECO:0007669"/>
    <property type="project" value="TreeGrafter"/>
</dbReference>
<dbReference type="GO" id="GO:0005829">
    <property type="term" value="C:cytosol"/>
    <property type="evidence" value="ECO:0007669"/>
    <property type="project" value="TreeGrafter"/>
</dbReference>
<evidence type="ECO:0000256" key="1">
    <source>
        <dbReference type="ARBA" id="ARBA00005527"/>
    </source>
</evidence>
<dbReference type="GO" id="GO:0032436">
    <property type="term" value="P:positive regulation of proteasomal ubiquitin-dependent protein catabolic process"/>
    <property type="evidence" value="ECO:0007669"/>
    <property type="project" value="TreeGrafter"/>
</dbReference>
<dbReference type="AlphaFoldDB" id="A0A8E0S292"/>
<feature type="non-terminal residue" evidence="9">
    <location>
        <position position="302"/>
    </location>
</feature>
<keyword evidence="4" id="KW-0547">Nucleotide-binding</keyword>
<dbReference type="GO" id="GO:0004674">
    <property type="term" value="F:protein serine/threonine kinase activity"/>
    <property type="evidence" value="ECO:0007669"/>
    <property type="project" value="UniProtKB-KW"/>
</dbReference>
<dbReference type="SUPFAM" id="SSF56112">
    <property type="entry name" value="Protein kinase-like (PK-like)"/>
    <property type="match status" value="1"/>
</dbReference>
<evidence type="ECO:0000256" key="7">
    <source>
        <dbReference type="SAM" id="MobiDB-lite"/>
    </source>
</evidence>
<proteinExistence type="inferred from homology"/>
<dbReference type="GO" id="GO:0090090">
    <property type="term" value="P:negative regulation of canonical Wnt signaling pathway"/>
    <property type="evidence" value="ECO:0007669"/>
    <property type="project" value="TreeGrafter"/>
</dbReference>
<dbReference type="GO" id="GO:0005524">
    <property type="term" value="F:ATP binding"/>
    <property type="evidence" value="ECO:0007669"/>
    <property type="project" value="UniProtKB-KW"/>
</dbReference>
<reference evidence="9" key="1">
    <citation type="submission" date="2019-05" db="EMBL/GenBank/DDBJ databases">
        <title>Annotation for the trematode Fasciolopsis buski.</title>
        <authorList>
            <person name="Choi Y.-J."/>
        </authorList>
    </citation>
    <scope>NUCLEOTIDE SEQUENCE</scope>
    <source>
        <strain evidence="9">HT</strain>
        <tissue evidence="9">Whole worm</tissue>
    </source>
</reference>
<evidence type="ECO:0000256" key="6">
    <source>
        <dbReference type="ARBA" id="ARBA00022840"/>
    </source>
</evidence>
<evidence type="ECO:0000256" key="5">
    <source>
        <dbReference type="ARBA" id="ARBA00022777"/>
    </source>
</evidence>
<evidence type="ECO:0000256" key="3">
    <source>
        <dbReference type="ARBA" id="ARBA00022679"/>
    </source>
</evidence>
<dbReference type="InterPro" id="IPR000719">
    <property type="entry name" value="Prot_kinase_dom"/>
</dbReference>
<organism evidence="9 10">
    <name type="scientific">Fasciolopsis buskii</name>
    <dbReference type="NCBI Taxonomy" id="27845"/>
    <lineage>
        <taxon>Eukaryota</taxon>
        <taxon>Metazoa</taxon>
        <taxon>Spiralia</taxon>
        <taxon>Lophotrochozoa</taxon>
        <taxon>Platyhelminthes</taxon>
        <taxon>Trematoda</taxon>
        <taxon>Digenea</taxon>
        <taxon>Plagiorchiida</taxon>
        <taxon>Echinostomata</taxon>
        <taxon>Echinostomatoidea</taxon>
        <taxon>Fasciolidae</taxon>
        <taxon>Fasciolopsis</taxon>
    </lineage>
</organism>
<feature type="region of interest" description="Disordered" evidence="7">
    <location>
        <begin position="176"/>
        <end position="302"/>
    </location>
</feature>
<dbReference type="OrthoDB" id="6273808at2759"/>
<dbReference type="PROSITE" id="PS50011">
    <property type="entry name" value="PROTEIN_KINASE_DOM"/>
    <property type="match status" value="1"/>
</dbReference>
<feature type="compositionally biased region" description="Polar residues" evidence="7">
    <location>
        <begin position="248"/>
        <end position="275"/>
    </location>
</feature>
<feature type="compositionally biased region" description="Polar residues" evidence="7">
    <location>
        <begin position="209"/>
        <end position="218"/>
    </location>
</feature>
<dbReference type="Proteomes" id="UP000728185">
    <property type="component" value="Unassembled WGS sequence"/>
</dbReference>
<keyword evidence="5 9" id="KW-0418">Kinase</keyword>
<accession>A0A8E0S292</accession>
<comment type="caution">
    <text evidence="9">The sequence shown here is derived from an EMBL/GenBank/DDBJ whole genome shotgun (WGS) entry which is preliminary data.</text>
</comment>
<dbReference type="InterPro" id="IPR050591">
    <property type="entry name" value="GSK-3"/>
</dbReference>
<dbReference type="GO" id="GO:0007165">
    <property type="term" value="P:signal transduction"/>
    <property type="evidence" value="ECO:0007669"/>
    <property type="project" value="TreeGrafter"/>
</dbReference>
<dbReference type="InterPro" id="IPR011009">
    <property type="entry name" value="Kinase-like_dom_sf"/>
</dbReference>
<evidence type="ECO:0000256" key="4">
    <source>
        <dbReference type="ARBA" id="ARBA00022741"/>
    </source>
</evidence>
<keyword evidence="6" id="KW-0067">ATP-binding</keyword>
<evidence type="ECO:0000313" key="9">
    <source>
        <dbReference type="EMBL" id="KAA0194545.1"/>
    </source>
</evidence>
<comment type="similarity">
    <text evidence="1">Belongs to the protein kinase superfamily. CMGC Ser/Thr protein kinase family. GSK-3 subfamily.</text>
</comment>
<dbReference type="SMART" id="SM00220">
    <property type="entry name" value="S_TKc"/>
    <property type="match status" value="1"/>
</dbReference>
<protein>
    <submittedName>
        <fullName evidence="9">Glycogen synthase kinase-3 alpha</fullName>
    </submittedName>
</protein>
<dbReference type="GO" id="GO:0030154">
    <property type="term" value="P:cell differentiation"/>
    <property type="evidence" value="ECO:0007669"/>
    <property type="project" value="TreeGrafter"/>
</dbReference>